<reference evidence="1" key="1">
    <citation type="submission" date="2018-05" db="EMBL/GenBank/DDBJ databases">
        <authorList>
            <person name="Lanie J.A."/>
            <person name="Ng W.-L."/>
            <person name="Kazmierczak K.M."/>
            <person name="Andrzejewski T.M."/>
            <person name="Davidsen T.M."/>
            <person name="Wayne K.J."/>
            <person name="Tettelin H."/>
            <person name="Glass J.I."/>
            <person name="Rusch D."/>
            <person name="Podicherti R."/>
            <person name="Tsui H.-C.T."/>
            <person name="Winkler M.E."/>
        </authorList>
    </citation>
    <scope>NUCLEOTIDE SEQUENCE</scope>
</reference>
<gene>
    <name evidence="1" type="ORF">METZ01_LOCUS20100</name>
</gene>
<dbReference type="EMBL" id="UINC01001006">
    <property type="protein sequence ID" value="SUZ67246.1"/>
    <property type="molecule type" value="Genomic_DNA"/>
</dbReference>
<sequence>VEAATLKPQNSHSFIIRWKSVALPAMQVMHPNKQRTKHIKTWNHIQEEWRLSKNHADNPDAIKT</sequence>
<proteinExistence type="predicted"/>
<evidence type="ECO:0000313" key="1">
    <source>
        <dbReference type="EMBL" id="SUZ67246.1"/>
    </source>
</evidence>
<protein>
    <submittedName>
        <fullName evidence="1">Uncharacterized protein</fullName>
    </submittedName>
</protein>
<feature type="non-terminal residue" evidence="1">
    <location>
        <position position="1"/>
    </location>
</feature>
<organism evidence="1">
    <name type="scientific">marine metagenome</name>
    <dbReference type="NCBI Taxonomy" id="408172"/>
    <lineage>
        <taxon>unclassified sequences</taxon>
        <taxon>metagenomes</taxon>
        <taxon>ecological metagenomes</taxon>
    </lineage>
</organism>
<dbReference type="AlphaFoldDB" id="A0A381PJP9"/>
<accession>A0A381PJP9</accession>
<name>A0A381PJP9_9ZZZZ</name>